<gene>
    <name evidence="3" type="ORF">EXIGLDRAFT_668345</name>
</gene>
<dbReference type="InterPro" id="IPR051681">
    <property type="entry name" value="Ser/Thr_Kinases-Pseudokinases"/>
</dbReference>
<keyword evidence="3" id="KW-0808">Transferase</keyword>
<dbReference type="PANTHER" id="PTHR44329:SF214">
    <property type="entry name" value="PROTEIN KINASE DOMAIN-CONTAINING PROTEIN"/>
    <property type="match status" value="1"/>
</dbReference>
<evidence type="ECO:0000259" key="2">
    <source>
        <dbReference type="PROSITE" id="PS50011"/>
    </source>
</evidence>
<reference evidence="3 4" key="1">
    <citation type="journal article" date="2016" name="Mol. Biol. Evol.">
        <title>Comparative Genomics of Early-Diverging Mushroom-Forming Fungi Provides Insights into the Origins of Lignocellulose Decay Capabilities.</title>
        <authorList>
            <person name="Nagy L.G."/>
            <person name="Riley R."/>
            <person name="Tritt A."/>
            <person name="Adam C."/>
            <person name="Daum C."/>
            <person name="Floudas D."/>
            <person name="Sun H."/>
            <person name="Yadav J.S."/>
            <person name="Pangilinan J."/>
            <person name="Larsson K.H."/>
            <person name="Matsuura K."/>
            <person name="Barry K."/>
            <person name="Labutti K."/>
            <person name="Kuo R."/>
            <person name="Ohm R.A."/>
            <person name="Bhattacharya S.S."/>
            <person name="Shirouzu T."/>
            <person name="Yoshinaga Y."/>
            <person name="Martin F.M."/>
            <person name="Grigoriev I.V."/>
            <person name="Hibbett D.S."/>
        </authorList>
    </citation>
    <scope>NUCLEOTIDE SEQUENCE [LARGE SCALE GENOMIC DNA]</scope>
    <source>
        <strain evidence="3 4">HHB12029</strain>
    </source>
</reference>
<dbReference type="AlphaFoldDB" id="A0A165MLH3"/>
<name>A0A165MLH3_EXIGL</name>
<organism evidence="3 4">
    <name type="scientific">Exidia glandulosa HHB12029</name>
    <dbReference type="NCBI Taxonomy" id="1314781"/>
    <lineage>
        <taxon>Eukaryota</taxon>
        <taxon>Fungi</taxon>
        <taxon>Dikarya</taxon>
        <taxon>Basidiomycota</taxon>
        <taxon>Agaricomycotina</taxon>
        <taxon>Agaricomycetes</taxon>
        <taxon>Auriculariales</taxon>
        <taxon>Exidiaceae</taxon>
        <taxon>Exidia</taxon>
    </lineage>
</organism>
<keyword evidence="4" id="KW-1185">Reference proteome</keyword>
<dbReference type="PROSITE" id="PS50011">
    <property type="entry name" value="PROTEIN_KINASE_DOM"/>
    <property type="match status" value="1"/>
</dbReference>
<dbReference type="Pfam" id="PF07714">
    <property type="entry name" value="PK_Tyr_Ser-Thr"/>
    <property type="match status" value="1"/>
</dbReference>
<feature type="compositionally biased region" description="Low complexity" evidence="1">
    <location>
        <begin position="397"/>
        <end position="409"/>
    </location>
</feature>
<evidence type="ECO:0000256" key="1">
    <source>
        <dbReference type="SAM" id="MobiDB-lite"/>
    </source>
</evidence>
<dbReference type="Gene3D" id="1.10.510.10">
    <property type="entry name" value="Transferase(Phosphotransferase) domain 1"/>
    <property type="match status" value="1"/>
</dbReference>
<accession>A0A165MLH3</accession>
<dbReference type="GO" id="GO:0005524">
    <property type="term" value="F:ATP binding"/>
    <property type="evidence" value="ECO:0007669"/>
    <property type="project" value="InterPro"/>
</dbReference>
<dbReference type="InterPro" id="IPR000719">
    <property type="entry name" value="Prot_kinase_dom"/>
</dbReference>
<dbReference type="InterPro" id="IPR008271">
    <property type="entry name" value="Ser/Thr_kinase_AS"/>
</dbReference>
<dbReference type="SMART" id="SM00220">
    <property type="entry name" value="S_TKc"/>
    <property type="match status" value="1"/>
</dbReference>
<evidence type="ECO:0000313" key="3">
    <source>
        <dbReference type="EMBL" id="KZV99443.1"/>
    </source>
</evidence>
<dbReference type="InterPro" id="IPR011009">
    <property type="entry name" value="Kinase-like_dom_sf"/>
</dbReference>
<dbReference type="Proteomes" id="UP000077266">
    <property type="component" value="Unassembled WGS sequence"/>
</dbReference>
<dbReference type="InParanoid" id="A0A165MLH3"/>
<dbReference type="GO" id="GO:0004674">
    <property type="term" value="F:protein serine/threonine kinase activity"/>
    <property type="evidence" value="ECO:0007669"/>
    <property type="project" value="TreeGrafter"/>
</dbReference>
<sequence length="473" mass="53528">MGYLQSGTALRLDSFDEQWTSAEIELEATHHLDEGASGKIFLATMRQGPSTGGDSMRIALKVFPAELSDTKRELLRRELRASRSLKHLHIIPFMGTATHGPQTIIVMPYMRNGNLLQYMANQTKVGFRWLVECSRMIAEVADAVNYLHDSARYIHGDIKCRNVLVSDEGKALLADFGLSTSIEKEEDEDMTSTRIRTQTTLRFCAPELFWLDDLRLGRRSKTRATDVYAFGMLILEAFTQEMPWAGLTNRQVMLALAKQQMPKRPRNAPALNDFLWYICKRCWMINPAERPPMIHIARALQLNTQLIADGLWPGLQTLPQDVVQLMFEMDVNEWQQSWIFHAADHPAMSRQALIQAVRTAGRRFRTLGAPQGVQWTRDDFPTLQEAYGHLFNTGNLKTTGGSRKSGSTTAPPPKPISFWGTSHELRSYGSYTAPWDLCQGWVTSFVQPSLRTMPTGSPSVVWDYDQPVSQSVM</sequence>
<dbReference type="InterPro" id="IPR001245">
    <property type="entry name" value="Ser-Thr/Tyr_kinase_cat_dom"/>
</dbReference>
<proteinExistence type="predicted"/>
<protein>
    <submittedName>
        <fullName evidence="3">Kinase-like protein</fullName>
    </submittedName>
</protein>
<dbReference type="SUPFAM" id="SSF56112">
    <property type="entry name" value="Protein kinase-like (PK-like)"/>
    <property type="match status" value="1"/>
</dbReference>
<feature type="region of interest" description="Disordered" evidence="1">
    <location>
        <begin position="394"/>
        <end position="416"/>
    </location>
</feature>
<feature type="domain" description="Protein kinase" evidence="2">
    <location>
        <begin position="26"/>
        <end position="306"/>
    </location>
</feature>
<dbReference type="OrthoDB" id="4062651at2759"/>
<dbReference type="STRING" id="1314781.A0A165MLH3"/>
<keyword evidence="3" id="KW-0418">Kinase</keyword>
<dbReference type="PANTHER" id="PTHR44329">
    <property type="entry name" value="SERINE/THREONINE-PROTEIN KINASE TNNI3K-RELATED"/>
    <property type="match status" value="1"/>
</dbReference>
<dbReference type="EMBL" id="KV425909">
    <property type="protein sequence ID" value="KZV99443.1"/>
    <property type="molecule type" value="Genomic_DNA"/>
</dbReference>
<dbReference type="PROSITE" id="PS00108">
    <property type="entry name" value="PROTEIN_KINASE_ST"/>
    <property type="match status" value="1"/>
</dbReference>
<evidence type="ECO:0000313" key="4">
    <source>
        <dbReference type="Proteomes" id="UP000077266"/>
    </source>
</evidence>